<feature type="region of interest" description="Disordered" evidence="1">
    <location>
        <begin position="345"/>
        <end position="405"/>
    </location>
</feature>
<dbReference type="EMBL" id="JALLPJ020000665">
    <property type="protein sequence ID" value="KAL3786125.1"/>
    <property type="molecule type" value="Genomic_DNA"/>
</dbReference>
<dbReference type="InterPro" id="IPR049227">
    <property type="entry name" value="DUF6824"/>
</dbReference>
<name>A0ABD3PDD3_9STRA</name>
<dbReference type="AlphaFoldDB" id="A0ABD3PDD3"/>
<feature type="domain" description="DUF6824" evidence="2">
    <location>
        <begin position="21"/>
        <end position="115"/>
    </location>
</feature>
<accession>A0ABD3PDD3</accession>
<evidence type="ECO:0000313" key="4">
    <source>
        <dbReference type="Proteomes" id="UP001530400"/>
    </source>
</evidence>
<sequence>MSHRFDTHYGPPQTIIPTDNDVLCGRGVNIAAHPGNERFRTLITTRSDDKYCEIYTVTEKRAVAEEIVRHINNLDPPGRFLKREGRGHVTRGLNGPWEELSHKDAVKKACQALRDCNRPDRETYAQGVAAPEDVQAVAHERAVSGISGKEYAQKAATVIQEETQAQLREAMSQAGIPEDQVEEQLRRKCLDPTYTIPGFAMTPNGTFQPIGANIPIGGMHSIGPDGLPVLEGGVSVSIDPATLYNQVIPPVGLQVPHPMFDIGPIDMEAAREARRIAGYRHPTLDPPEDEEADEENAEFKAGVAAAEEAAAAVAGLDTDQHEGISAEIAEAIAQDATDSMVQDPMQDNDVMVEEPGEEDAVKEEKHDDDDDAVKGEGYDAEETEMLPEQEAESAHENIKEDDVIV</sequence>
<feature type="compositionally biased region" description="Basic and acidic residues" evidence="1">
    <location>
        <begin position="392"/>
        <end position="405"/>
    </location>
</feature>
<evidence type="ECO:0000313" key="3">
    <source>
        <dbReference type="EMBL" id="KAL3786125.1"/>
    </source>
</evidence>
<reference evidence="3 4" key="1">
    <citation type="submission" date="2024-10" db="EMBL/GenBank/DDBJ databases">
        <title>Updated reference genomes for cyclostephanoid diatoms.</title>
        <authorList>
            <person name="Roberts W.R."/>
            <person name="Alverson A.J."/>
        </authorList>
    </citation>
    <scope>NUCLEOTIDE SEQUENCE [LARGE SCALE GENOMIC DNA]</scope>
    <source>
        <strain evidence="3 4">AJA010-31</strain>
    </source>
</reference>
<keyword evidence="4" id="KW-1185">Reference proteome</keyword>
<evidence type="ECO:0000256" key="1">
    <source>
        <dbReference type="SAM" id="MobiDB-lite"/>
    </source>
</evidence>
<evidence type="ECO:0000259" key="2">
    <source>
        <dbReference type="Pfam" id="PF20710"/>
    </source>
</evidence>
<comment type="caution">
    <text evidence="3">The sequence shown here is derived from an EMBL/GenBank/DDBJ whole genome shotgun (WGS) entry which is preliminary data.</text>
</comment>
<gene>
    <name evidence="3" type="ORF">ACHAWO_008017</name>
</gene>
<dbReference type="Pfam" id="PF20710">
    <property type="entry name" value="DUF6824"/>
    <property type="match status" value="1"/>
</dbReference>
<organism evidence="3 4">
    <name type="scientific">Cyclotella atomus</name>
    <dbReference type="NCBI Taxonomy" id="382360"/>
    <lineage>
        <taxon>Eukaryota</taxon>
        <taxon>Sar</taxon>
        <taxon>Stramenopiles</taxon>
        <taxon>Ochrophyta</taxon>
        <taxon>Bacillariophyta</taxon>
        <taxon>Coscinodiscophyceae</taxon>
        <taxon>Thalassiosirophycidae</taxon>
        <taxon>Stephanodiscales</taxon>
        <taxon>Stephanodiscaceae</taxon>
        <taxon>Cyclotella</taxon>
    </lineage>
</organism>
<protein>
    <recommendedName>
        <fullName evidence="2">DUF6824 domain-containing protein</fullName>
    </recommendedName>
</protein>
<dbReference type="Proteomes" id="UP001530400">
    <property type="component" value="Unassembled WGS sequence"/>
</dbReference>
<feature type="compositionally biased region" description="Acidic residues" evidence="1">
    <location>
        <begin position="378"/>
        <end position="391"/>
    </location>
</feature>
<feature type="compositionally biased region" description="Acidic residues" evidence="1">
    <location>
        <begin position="350"/>
        <end position="371"/>
    </location>
</feature>
<proteinExistence type="predicted"/>